<name>A0A5N6GH42_ASPFL</name>
<proteinExistence type="predicted"/>
<evidence type="ECO:0000313" key="1">
    <source>
        <dbReference type="EMBL" id="KAB8241157.1"/>
    </source>
</evidence>
<protein>
    <submittedName>
        <fullName evidence="1">Uncharacterized protein</fullName>
    </submittedName>
</protein>
<accession>A0A5N6GH42</accession>
<dbReference type="Proteomes" id="UP000325434">
    <property type="component" value="Unassembled WGS sequence"/>
</dbReference>
<reference evidence="1" key="1">
    <citation type="submission" date="2019-04" db="EMBL/GenBank/DDBJ databases">
        <title>Friends and foes A comparative genomics study of 23 Aspergillus species from section Flavi.</title>
        <authorList>
            <consortium name="DOE Joint Genome Institute"/>
            <person name="Kjaerbolling I."/>
            <person name="Vesth T."/>
            <person name="Frisvad J.C."/>
            <person name="Nybo J.L."/>
            <person name="Theobald S."/>
            <person name="Kildgaard S."/>
            <person name="Isbrandt T."/>
            <person name="Kuo A."/>
            <person name="Sato A."/>
            <person name="Lyhne E.K."/>
            <person name="Kogle M.E."/>
            <person name="Wiebenga A."/>
            <person name="Kun R.S."/>
            <person name="Lubbers R.J."/>
            <person name="Makela M.R."/>
            <person name="Barry K."/>
            <person name="Chovatia M."/>
            <person name="Clum A."/>
            <person name="Daum C."/>
            <person name="Haridas S."/>
            <person name="He G."/>
            <person name="LaButti K."/>
            <person name="Lipzen A."/>
            <person name="Mondo S."/>
            <person name="Riley R."/>
            <person name="Salamov A."/>
            <person name="Simmons B.A."/>
            <person name="Magnuson J.K."/>
            <person name="Henrissat B."/>
            <person name="Mortensen U.H."/>
            <person name="Larsen T.O."/>
            <person name="Devries R.P."/>
            <person name="Grigoriev I.V."/>
            <person name="Machida M."/>
            <person name="Baker S.E."/>
            <person name="Andersen M.R."/>
        </authorList>
    </citation>
    <scope>NUCLEOTIDE SEQUENCE [LARGE SCALE GENOMIC DNA]</scope>
    <source>
        <strain evidence="1">CBS 121.62</strain>
    </source>
</reference>
<gene>
    <name evidence="1" type="ORF">BDV35DRAFT_370561</name>
</gene>
<organism evidence="1">
    <name type="scientific">Aspergillus flavus</name>
    <dbReference type="NCBI Taxonomy" id="5059"/>
    <lineage>
        <taxon>Eukaryota</taxon>
        <taxon>Fungi</taxon>
        <taxon>Dikarya</taxon>
        <taxon>Ascomycota</taxon>
        <taxon>Pezizomycotina</taxon>
        <taxon>Eurotiomycetes</taxon>
        <taxon>Eurotiomycetidae</taxon>
        <taxon>Eurotiales</taxon>
        <taxon>Aspergillaceae</taxon>
        <taxon>Aspergillus</taxon>
        <taxon>Aspergillus subgen. Circumdati</taxon>
    </lineage>
</organism>
<sequence length="99" mass="11655">MKAMIVFSSDPYYKQKSAEHALIYVNIISLRVLPLDGGSWISSRWVYWICVRQSDRPRTAVGNKVQVYSKPDLHFSLPLNFSRYRRQVENFRLDKQSTT</sequence>
<dbReference type="EMBL" id="ML734700">
    <property type="protein sequence ID" value="KAB8241157.1"/>
    <property type="molecule type" value="Genomic_DNA"/>
</dbReference>
<dbReference type="AlphaFoldDB" id="A0A5N6GH42"/>